<reference evidence="10" key="2">
    <citation type="submission" date="2025-09" db="UniProtKB">
        <authorList>
            <consortium name="Ensembl"/>
        </authorList>
    </citation>
    <scope>IDENTIFICATION</scope>
</reference>
<sequence>ISWFPAEFCWFGLIFPLCRIKLKKGKSIRENMKKAGVLEDYLRERKHHAAKKHFGEDFVVYEPITSHLDSSYFGEISIGDPPQNFTVLFDTGSSNLWVPSTYCRTPACCEYHIAHSSRQRGWGSLERRRLTGHLLPLQIQSITVTDQEFGLSEDEPTQPFYYADFDGILGMAYPSLAVGGTPTVLQGMLEQNQLAQPIFSFYFSRNPTYSYGGELILGGVDPQLYYGDITWAPVTQELYWQVAINEFAIGQSRTGWCRQGCQGIVDTGTFLLTVPEEYIESFLQALGAQLTSYGVSAQGVFWGCLRRSCSLPEALTPVIPLLQNSGYCTLGIEITYLPSQSGQPLWILGDVFLKEYYTIFDMANNLIGFAPSL</sequence>
<keyword evidence="2 8" id="KW-0645">Protease</keyword>
<feature type="disulfide bond" evidence="7">
    <location>
        <begin position="103"/>
        <end position="108"/>
    </location>
</feature>
<dbReference type="Gene3D" id="6.10.140.60">
    <property type="match status" value="1"/>
</dbReference>
<evidence type="ECO:0000256" key="8">
    <source>
        <dbReference type="RuleBase" id="RU000454"/>
    </source>
</evidence>
<dbReference type="PROSITE" id="PS00141">
    <property type="entry name" value="ASP_PROTEASE"/>
    <property type="match status" value="1"/>
</dbReference>
<evidence type="ECO:0000256" key="4">
    <source>
        <dbReference type="ARBA" id="ARBA00022801"/>
    </source>
</evidence>
<feature type="active site" evidence="6">
    <location>
        <position position="266"/>
    </location>
</feature>
<reference evidence="10" key="1">
    <citation type="submission" date="2025-08" db="UniProtKB">
        <authorList>
            <consortium name="Ensembl"/>
        </authorList>
    </citation>
    <scope>IDENTIFICATION</scope>
</reference>
<evidence type="ECO:0000256" key="3">
    <source>
        <dbReference type="ARBA" id="ARBA00022750"/>
    </source>
</evidence>
<evidence type="ECO:0000256" key="2">
    <source>
        <dbReference type="ARBA" id="ARBA00022670"/>
    </source>
</evidence>
<name>A0A8B9FLF2_9PSIT</name>
<feature type="domain" description="Peptidase A1" evidence="9">
    <location>
        <begin position="72"/>
        <end position="370"/>
    </location>
</feature>
<keyword evidence="11" id="KW-1185">Reference proteome</keyword>
<evidence type="ECO:0000313" key="11">
    <source>
        <dbReference type="Proteomes" id="UP000694522"/>
    </source>
</evidence>
<dbReference type="Pfam" id="PF07966">
    <property type="entry name" value="A1_Propeptide"/>
    <property type="match status" value="1"/>
</dbReference>
<dbReference type="PRINTS" id="PR00792">
    <property type="entry name" value="PEPSIN"/>
</dbReference>
<keyword evidence="3 8" id="KW-0064">Aspartyl protease</keyword>
<dbReference type="InterPro" id="IPR001461">
    <property type="entry name" value="Aspartic_peptidase_A1"/>
</dbReference>
<dbReference type="InterPro" id="IPR012848">
    <property type="entry name" value="Aspartic_peptidase_N"/>
</dbReference>
<accession>A0A8B9FLF2</accession>
<dbReference type="InterPro" id="IPR033121">
    <property type="entry name" value="PEPTIDASE_A1"/>
</dbReference>
<evidence type="ECO:0000313" key="10">
    <source>
        <dbReference type="Ensembl" id="ENSACOP00000011263.1"/>
    </source>
</evidence>
<dbReference type="SUPFAM" id="SSF50630">
    <property type="entry name" value="Acid proteases"/>
    <property type="match status" value="1"/>
</dbReference>
<dbReference type="Gene3D" id="2.40.70.10">
    <property type="entry name" value="Acid Proteases"/>
    <property type="match status" value="2"/>
</dbReference>
<evidence type="ECO:0000256" key="6">
    <source>
        <dbReference type="PIRSR" id="PIRSR601461-1"/>
    </source>
</evidence>
<dbReference type="PROSITE" id="PS51767">
    <property type="entry name" value="PEPTIDASE_A1"/>
    <property type="match status" value="1"/>
</dbReference>
<dbReference type="InterPro" id="IPR001969">
    <property type="entry name" value="Aspartic_peptidase_AS"/>
</dbReference>
<evidence type="ECO:0000256" key="1">
    <source>
        <dbReference type="ARBA" id="ARBA00007447"/>
    </source>
</evidence>
<dbReference type="InterPro" id="IPR021109">
    <property type="entry name" value="Peptidase_aspartic_dom_sf"/>
</dbReference>
<dbReference type="Proteomes" id="UP000694522">
    <property type="component" value="Unplaced"/>
</dbReference>
<proteinExistence type="inferred from homology"/>
<keyword evidence="4 8" id="KW-0378">Hydrolase</keyword>
<evidence type="ECO:0000256" key="7">
    <source>
        <dbReference type="PIRSR" id="PIRSR601461-2"/>
    </source>
</evidence>
<dbReference type="GO" id="GO:0006508">
    <property type="term" value="P:proteolysis"/>
    <property type="evidence" value="ECO:0007669"/>
    <property type="project" value="UniProtKB-KW"/>
</dbReference>
<organism evidence="10 11">
    <name type="scientific">Amazona collaria</name>
    <name type="common">yellow-billed parrot</name>
    <dbReference type="NCBI Taxonomy" id="241587"/>
    <lineage>
        <taxon>Eukaryota</taxon>
        <taxon>Metazoa</taxon>
        <taxon>Chordata</taxon>
        <taxon>Craniata</taxon>
        <taxon>Vertebrata</taxon>
        <taxon>Euteleostomi</taxon>
        <taxon>Archelosauria</taxon>
        <taxon>Archosauria</taxon>
        <taxon>Dinosauria</taxon>
        <taxon>Saurischia</taxon>
        <taxon>Theropoda</taxon>
        <taxon>Coelurosauria</taxon>
        <taxon>Aves</taxon>
        <taxon>Neognathae</taxon>
        <taxon>Neoaves</taxon>
        <taxon>Telluraves</taxon>
        <taxon>Australaves</taxon>
        <taxon>Psittaciformes</taxon>
        <taxon>Psittacidae</taxon>
        <taxon>Amazona</taxon>
    </lineage>
</organism>
<dbReference type="Ensembl" id="ENSACOT00000011665.1">
    <property type="protein sequence ID" value="ENSACOP00000011263.1"/>
    <property type="gene ID" value="ENSACOG00000007777.1"/>
</dbReference>
<keyword evidence="5 7" id="KW-1015">Disulfide bond</keyword>
<comment type="similarity">
    <text evidence="1 8">Belongs to the peptidase A1 family.</text>
</comment>
<protein>
    <recommendedName>
        <fullName evidence="9">Peptidase A1 domain-containing protein</fullName>
    </recommendedName>
</protein>
<feature type="active site" evidence="6">
    <location>
        <position position="90"/>
    </location>
</feature>
<dbReference type="Gene3D" id="2.60.40.1960">
    <property type="match status" value="1"/>
</dbReference>
<dbReference type="Pfam" id="PF00026">
    <property type="entry name" value="Asp"/>
    <property type="match status" value="1"/>
</dbReference>
<evidence type="ECO:0000256" key="5">
    <source>
        <dbReference type="ARBA" id="ARBA00023157"/>
    </source>
</evidence>
<dbReference type="FunFam" id="2.40.70.10:FF:000115">
    <property type="entry name" value="Lysosomal aspartic protease"/>
    <property type="match status" value="1"/>
</dbReference>
<dbReference type="AlphaFoldDB" id="A0A8B9FLF2"/>
<dbReference type="PANTHER" id="PTHR47966:SF70">
    <property type="entry name" value="PEPTIDASE A1 DOMAIN-CONTAINING PROTEIN"/>
    <property type="match status" value="1"/>
</dbReference>
<dbReference type="PANTHER" id="PTHR47966">
    <property type="entry name" value="BETA-SITE APP-CLEAVING ENZYME, ISOFORM A-RELATED"/>
    <property type="match status" value="1"/>
</dbReference>
<dbReference type="GO" id="GO:0004190">
    <property type="term" value="F:aspartic-type endopeptidase activity"/>
    <property type="evidence" value="ECO:0007669"/>
    <property type="project" value="UniProtKB-KW"/>
</dbReference>
<evidence type="ECO:0000259" key="9">
    <source>
        <dbReference type="PROSITE" id="PS51767"/>
    </source>
</evidence>